<keyword evidence="2" id="KW-1185">Reference proteome</keyword>
<sequence length="55" mass="6282">MWSISTFMKPDEISSLELVLVDEKVFFMFVEETSVAASARGLRRDYFSSANSREA</sequence>
<reference evidence="1 2" key="1">
    <citation type="journal article" date="2018" name="Front. Plant Sci.">
        <title>Red Clover (Trifolium pratense) and Zigzag Clover (T. medium) - A Picture of Genomic Similarities and Differences.</title>
        <authorList>
            <person name="Dluhosova J."/>
            <person name="Istvanek J."/>
            <person name="Nedelnik J."/>
            <person name="Repkova J."/>
        </authorList>
    </citation>
    <scope>NUCLEOTIDE SEQUENCE [LARGE SCALE GENOMIC DNA]</scope>
    <source>
        <strain evidence="2">cv. 10/8</strain>
        <tissue evidence="1">Leaf</tissue>
    </source>
</reference>
<dbReference type="AlphaFoldDB" id="A0A392UHI1"/>
<protein>
    <submittedName>
        <fullName evidence="1">Uncharacterized protein</fullName>
    </submittedName>
</protein>
<evidence type="ECO:0000313" key="2">
    <source>
        <dbReference type="Proteomes" id="UP000265520"/>
    </source>
</evidence>
<organism evidence="1 2">
    <name type="scientific">Trifolium medium</name>
    <dbReference type="NCBI Taxonomy" id="97028"/>
    <lineage>
        <taxon>Eukaryota</taxon>
        <taxon>Viridiplantae</taxon>
        <taxon>Streptophyta</taxon>
        <taxon>Embryophyta</taxon>
        <taxon>Tracheophyta</taxon>
        <taxon>Spermatophyta</taxon>
        <taxon>Magnoliopsida</taxon>
        <taxon>eudicotyledons</taxon>
        <taxon>Gunneridae</taxon>
        <taxon>Pentapetalae</taxon>
        <taxon>rosids</taxon>
        <taxon>fabids</taxon>
        <taxon>Fabales</taxon>
        <taxon>Fabaceae</taxon>
        <taxon>Papilionoideae</taxon>
        <taxon>50 kb inversion clade</taxon>
        <taxon>NPAAA clade</taxon>
        <taxon>Hologalegina</taxon>
        <taxon>IRL clade</taxon>
        <taxon>Trifolieae</taxon>
        <taxon>Trifolium</taxon>
    </lineage>
</organism>
<feature type="non-terminal residue" evidence="1">
    <location>
        <position position="55"/>
    </location>
</feature>
<accession>A0A392UHI1</accession>
<proteinExistence type="predicted"/>
<name>A0A392UHI1_9FABA</name>
<dbReference type="EMBL" id="LXQA010811005">
    <property type="protein sequence ID" value="MCI72124.1"/>
    <property type="molecule type" value="Genomic_DNA"/>
</dbReference>
<evidence type="ECO:0000313" key="1">
    <source>
        <dbReference type="EMBL" id="MCI72124.1"/>
    </source>
</evidence>
<comment type="caution">
    <text evidence="1">The sequence shown here is derived from an EMBL/GenBank/DDBJ whole genome shotgun (WGS) entry which is preliminary data.</text>
</comment>
<dbReference type="Proteomes" id="UP000265520">
    <property type="component" value="Unassembled WGS sequence"/>
</dbReference>